<dbReference type="RefSeq" id="WP_055734102.1">
    <property type="nucleotide sequence ID" value="NZ_BMDY01000012.1"/>
</dbReference>
<evidence type="ECO:0000256" key="1">
    <source>
        <dbReference type="SAM" id="SignalP"/>
    </source>
</evidence>
<evidence type="ECO:0000313" key="3">
    <source>
        <dbReference type="Proteomes" id="UP000651977"/>
    </source>
</evidence>
<reference evidence="3" key="1">
    <citation type="journal article" date="2019" name="Int. J. Syst. Evol. Microbiol.">
        <title>The Global Catalogue of Microorganisms (GCM) 10K type strain sequencing project: providing services to taxonomists for standard genome sequencing and annotation.</title>
        <authorList>
            <consortium name="The Broad Institute Genomics Platform"/>
            <consortium name="The Broad Institute Genome Sequencing Center for Infectious Disease"/>
            <person name="Wu L."/>
            <person name="Ma J."/>
        </authorList>
    </citation>
    <scope>NUCLEOTIDE SEQUENCE [LARGE SCALE GENOMIC DNA]</scope>
    <source>
        <strain evidence="3">CGMCC 1.10131</strain>
    </source>
</reference>
<gene>
    <name evidence="2" type="ORF">GCM10007414_22540</name>
</gene>
<comment type="caution">
    <text evidence="2">The sequence shown here is derived from an EMBL/GenBank/DDBJ whole genome shotgun (WGS) entry which is preliminary data.</text>
</comment>
<sequence>MWRRLIYLLFCFALPLAVASAGQIIVQKSSDENKVDIFALKQELLQQQIWQQRLRDQAQLRWLSTLPLGCIFSPQGDYQCGLTWYRPYRYQQQQLYIEIPPQ</sequence>
<organism evidence="2 3">
    <name type="scientific">Agarivorans gilvus</name>
    <dbReference type="NCBI Taxonomy" id="680279"/>
    <lineage>
        <taxon>Bacteria</taxon>
        <taxon>Pseudomonadati</taxon>
        <taxon>Pseudomonadota</taxon>
        <taxon>Gammaproteobacteria</taxon>
        <taxon>Alteromonadales</taxon>
        <taxon>Alteromonadaceae</taxon>
        <taxon>Agarivorans</taxon>
    </lineage>
</organism>
<feature type="signal peptide" evidence="1">
    <location>
        <begin position="1"/>
        <end position="19"/>
    </location>
</feature>
<proteinExistence type="predicted"/>
<keyword evidence="3" id="KW-1185">Reference proteome</keyword>
<dbReference type="EMBL" id="BMDY01000012">
    <property type="protein sequence ID" value="GGB08607.1"/>
    <property type="molecule type" value="Genomic_DNA"/>
</dbReference>
<name>A0ABQ1I2R3_9ALTE</name>
<protein>
    <submittedName>
        <fullName evidence="2">Uncharacterized protein</fullName>
    </submittedName>
</protein>
<keyword evidence="1" id="KW-0732">Signal</keyword>
<feature type="chain" id="PRO_5047085261" evidence="1">
    <location>
        <begin position="20"/>
        <end position="102"/>
    </location>
</feature>
<evidence type="ECO:0000313" key="2">
    <source>
        <dbReference type="EMBL" id="GGB08607.1"/>
    </source>
</evidence>
<dbReference type="Proteomes" id="UP000651977">
    <property type="component" value="Unassembled WGS sequence"/>
</dbReference>
<accession>A0ABQ1I2R3</accession>